<feature type="region of interest" description="Disordered" evidence="1">
    <location>
        <begin position="37"/>
        <end position="92"/>
    </location>
</feature>
<accession>A0A4S8HX28</accession>
<dbReference type="Proteomes" id="UP000306918">
    <property type="component" value="Unassembled WGS sequence"/>
</dbReference>
<feature type="chain" id="PRO_5020318784" description="Secreted protein" evidence="2">
    <location>
        <begin position="25"/>
        <end position="92"/>
    </location>
</feature>
<evidence type="ECO:0000313" key="4">
    <source>
        <dbReference type="Proteomes" id="UP000306918"/>
    </source>
</evidence>
<dbReference type="EMBL" id="STFF01000003">
    <property type="protein sequence ID" value="THU39319.1"/>
    <property type="molecule type" value="Genomic_DNA"/>
</dbReference>
<sequence length="92" mass="9457">MQKVTIKKLSLLSLILMAASALSAAILPAVKSEKQQFSLSIETKDGNESSASCMATISAESDPCEDDSDTDGDRSGSTDEDVDGSDGPTTAA</sequence>
<evidence type="ECO:0000256" key="2">
    <source>
        <dbReference type="SAM" id="SignalP"/>
    </source>
</evidence>
<evidence type="ECO:0008006" key="5">
    <source>
        <dbReference type="Google" id="ProtNLM"/>
    </source>
</evidence>
<gene>
    <name evidence="3" type="ORF">FAM09_12460</name>
</gene>
<organism evidence="3 4">
    <name type="scientific">Niastella caeni</name>
    <dbReference type="NCBI Taxonomy" id="2569763"/>
    <lineage>
        <taxon>Bacteria</taxon>
        <taxon>Pseudomonadati</taxon>
        <taxon>Bacteroidota</taxon>
        <taxon>Chitinophagia</taxon>
        <taxon>Chitinophagales</taxon>
        <taxon>Chitinophagaceae</taxon>
        <taxon>Niastella</taxon>
    </lineage>
</organism>
<comment type="caution">
    <text evidence="3">The sequence shown here is derived from an EMBL/GenBank/DDBJ whole genome shotgun (WGS) entry which is preliminary data.</text>
</comment>
<dbReference type="AlphaFoldDB" id="A0A4S8HX28"/>
<dbReference type="RefSeq" id="WP_136577451.1">
    <property type="nucleotide sequence ID" value="NZ_STFF01000003.1"/>
</dbReference>
<keyword evidence="4" id="KW-1185">Reference proteome</keyword>
<evidence type="ECO:0000313" key="3">
    <source>
        <dbReference type="EMBL" id="THU39319.1"/>
    </source>
</evidence>
<feature type="signal peptide" evidence="2">
    <location>
        <begin position="1"/>
        <end position="24"/>
    </location>
</feature>
<keyword evidence="2" id="KW-0732">Signal</keyword>
<evidence type="ECO:0000256" key="1">
    <source>
        <dbReference type="SAM" id="MobiDB-lite"/>
    </source>
</evidence>
<feature type="compositionally biased region" description="Polar residues" evidence="1">
    <location>
        <begin position="48"/>
        <end position="59"/>
    </location>
</feature>
<name>A0A4S8HX28_9BACT</name>
<reference evidence="3 4" key="1">
    <citation type="submission" date="2019-04" db="EMBL/GenBank/DDBJ databases">
        <title>Niastella caeni sp. nov., isolated from activated sludge.</title>
        <authorList>
            <person name="Sheng M."/>
        </authorList>
    </citation>
    <scope>NUCLEOTIDE SEQUENCE [LARGE SCALE GENOMIC DNA]</scope>
    <source>
        <strain evidence="3 4">HX-2-15</strain>
    </source>
</reference>
<proteinExistence type="predicted"/>
<protein>
    <recommendedName>
        <fullName evidence="5">Secreted protein</fullName>
    </recommendedName>
</protein>